<comment type="caution">
    <text evidence="10">The sequence shown here is derived from an EMBL/GenBank/DDBJ whole genome shotgun (WGS) entry which is preliminary data.</text>
</comment>
<organism evidence="10 11">
    <name type="scientific">Clostridium chromiireducens</name>
    <dbReference type="NCBI Taxonomy" id="225345"/>
    <lineage>
        <taxon>Bacteria</taxon>
        <taxon>Bacillati</taxon>
        <taxon>Bacillota</taxon>
        <taxon>Clostridia</taxon>
        <taxon>Eubacteriales</taxon>
        <taxon>Clostridiaceae</taxon>
        <taxon>Clostridium</taxon>
    </lineage>
</organism>
<protein>
    <recommendedName>
        <fullName evidence="4">Flagellar hook-associated protein 1</fullName>
    </recommendedName>
</protein>
<dbReference type="NCBIfam" id="TIGR02492">
    <property type="entry name" value="flgK_ends"/>
    <property type="match status" value="1"/>
</dbReference>
<evidence type="ECO:0000256" key="4">
    <source>
        <dbReference type="ARBA" id="ARBA00016244"/>
    </source>
</evidence>
<dbReference type="STRING" id="225345.CLCHR_11780"/>
<evidence type="ECO:0000259" key="9">
    <source>
        <dbReference type="Pfam" id="PF22638"/>
    </source>
</evidence>
<keyword evidence="6" id="KW-0975">Bacterial flagellum</keyword>
<evidence type="ECO:0000256" key="2">
    <source>
        <dbReference type="ARBA" id="ARBA00004613"/>
    </source>
</evidence>
<dbReference type="AlphaFoldDB" id="A0A1V4IWW1"/>
<comment type="similarity">
    <text evidence="3">Belongs to the flagella basal body rod proteins family.</text>
</comment>
<keyword evidence="10" id="KW-0966">Cell projection</keyword>
<proteinExistence type="inferred from homology"/>
<feature type="domain" description="Flagellar basal body rod protein N-terminal" evidence="7">
    <location>
        <begin position="10"/>
        <end position="37"/>
    </location>
</feature>
<keyword evidence="10" id="KW-0282">Flagellum</keyword>
<feature type="domain" description="Flagellar hook-associated protein FlgK helical" evidence="9">
    <location>
        <begin position="102"/>
        <end position="282"/>
    </location>
</feature>
<gene>
    <name evidence="10" type="primary">flgK</name>
    <name evidence="10" type="ORF">CLCHR_11780</name>
</gene>
<evidence type="ECO:0000256" key="5">
    <source>
        <dbReference type="ARBA" id="ARBA00022525"/>
    </source>
</evidence>
<dbReference type="PANTHER" id="PTHR30033">
    <property type="entry name" value="FLAGELLAR HOOK-ASSOCIATED PROTEIN 1"/>
    <property type="match status" value="1"/>
</dbReference>
<dbReference type="PANTHER" id="PTHR30033:SF1">
    <property type="entry name" value="FLAGELLAR HOOK-ASSOCIATED PROTEIN 1"/>
    <property type="match status" value="1"/>
</dbReference>
<name>A0A1V4IWW1_9CLOT</name>
<dbReference type="GO" id="GO:0044780">
    <property type="term" value="P:bacterial-type flagellum assembly"/>
    <property type="evidence" value="ECO:0007669"/>
    <property type="project" value="InterPro"/>
</dbReference>
<evidence type="ECO:0000256" key="1">
    <source>
        <dbReference type="ARBA" id="ARBA00004365"/>
    </source>
</evidence>
<dbReference type="InterPro" id="IPR002371">
    <property type="entry name" value="FlgK"/>
</dbReference>
<keyword evidence="5" id="KW-0964">Secreted</keyword>
<dbReference type="GO" id="GO:0005198">
    <property type="term" value="F:structural molecule activity"/>
    <property type="evidence" value="ECO:0007669"/>
    <property type="project" value="InterPro"/>
</dbReference>
<evidence type="ECO:0000259" key="8">
    <source>
        <dbReference type="Pfam" id="PF06429"/>
    </source>
</evidence>
<dbReference type="Pfam" id="PF22638">
    <property type="entry name" value="FlgK_D1"/>
    <property type="match status" value="1"/>
</dbReference>
<dbReference type="InterPro" id="IPR053927">
    <property type="entry name" value="FlgK_helical"/>
</dbReference>
<dbReference type="InterPro" id="IPR010930">
    <property type="entry name" value="Flg_bb/hook_C_dom"/>
</dbReference>
<dbReference type="GO" id="GO:0009424">
    <property type="term" value="C:bacterial-type flagellum hook"/>
    <property type="evidence" value="ECO:0007669"/>
    <property type="project" value="InterPro"/>
</dbReference>
<dbReference type="EMBL" id="MZGT01000012">
    <property type="protein sequence ID" value="OPJ64531.1"/>
    <property type="molecule type" value="Genomic_DNA"/>
</dbReference>
<dbReference type="PRINTS" id="PR01005">
    <property type="entry name" value="FLGHOOKAP1"/>
</dbReference>
<evidence type="ECO:0000256" key="3">
    <source>
        <dbReference type="ARBA" id="ARBA00009677"/>
    </source>
</evidence>
<feature type="domain" description="Flagellar basal-body/hook protein C-terminal" evidence="8">
    <location>
        <begin position="610"/>
        <end position="649"/>
    </location>
</feature>
<dbReference type="SUPFAM" id="SSF64518">
    <property type="entry name" value="Phase 1 flagellin"/>
    <property type="match status" value="1"/>
</dbReference>
<dbReference type="Pfam" id="PF00460">
    <property type="entry name" value="Flg_bb_rod"/>
    <property type="match status" value="1"/>
</dbReference>
<dbReference type="RefSeq" id="WP_079438762.1">
    <property type="nucleotide sequence ID" value="NZ_MZGT01000012.1"/>
</dbReference>
<evidence type="ECO:0000256" key="6">
    <source>
        <dbReference type="ARBA" id="ARBA00023143"/>
    </source>
</evidence>
<sequence>MAGLFDTFTIAKRGLNVQQGAINTTAHNISNANTTGYSRQRAVAETTTPFGGMSRFDTIGAGQVGTGAQITAIQRIRDHFIDYQVRNESGTSGYYAQASNTLSKVEDIFGEPSDTGIQELTNKFFNAFQEVSKSPDKSDVKTVAIQNASTLADALNYTYNQLKKTCEDNQSLLQSNVTDVNSYLDQINELNKQIRSISSVGQTANDLMDKRDNLLDQLSYKFGIKVDRDNLDTINLSSTEYPDAALVKSNPTDTDYSRLSYVKSAVANADGTVDVEYYPLGNENAQTKSFTITASNAAEATDLAKGLLQNRIIIGDKDGNALGLAKTQLTIAATDTTTTPPTLGTTTSTVSGVTTATTVTAVTNADGSKTYTTLVKSTPPTTVEQLKGGTFQTYEYESSVNSVDNNHIKGEIAANQSVQEKIQGYMDNLDRLAAALAYSVNAIQTGSIDASGSSQGLSNNLIFITNGASSTTDTGITAATIKVNKALVTDPTLLNCNTTSTSGEGDGKRANAIANLNSVKFDLSSITSSDDLSTMDRKSFLSKIGINTTATTTGFTDSTCINLNAGTSGSTVNSYYKTIINNIATTTQEASRQVDNQEKILSNLEDQRSSVSGVSLDEETTNLIQFQHAYQANAKMISTIDELLDVVINGLKR</sequence>
<dbReference type="GO" id="GO:0005576">
    <property type="term" value="C:extracellular region"/>
    <property type="evidence" value="ECO:0007669"/>
    <property type="project" value="UniProtKB-SubCell"/>
</dbReference>
<keyword evidence="11" id="KW-1185">Reference proteome</keyword>
<accession>A0A1V4IWW1</accession>
<evidence type="ECO:0000313" key="10">
    <source>
        <dbReference type="EMBL" id="OPJ64531.1"/>
    </source>
</evidence>
<evidence type="ECO:0000259" key="7">
    <source>
        <dbReference type="Pfam" id="PF00460"/>
    </source>
</evidence>
<dbReference type="OrthoDB" id="9802553at2"/>
<comment type="subcellular location">
    <subcellularLocation>
        <location evidence="1">Bacterial flagellum</location>
    </subcellularLocation>
    <subcellularLocation>
        <location evidence="2">Secreted</location>
    </subcellularLocation>
</comment>
<dbReference type="InterPro" id="IPR001444">
    <property type="entry name" value="Flag_bb_rod_N"/>
</dbReference>
<keyword evidence="10" id="KW-0969">Cilium</keyword>
<reference evidence="10 11" key="1">
    <citation type="submission" date="2017-03" db="EMBL/GenBank/DDBJ databases">
        <title>Genome sequence of Clostridium chromiireducens DSM 23318.</title>
        <authorList>
            <person name="Poehlein A."/>
            <person name="Daniel R."/>
        </authorList>
    </citation>
    <scope>NUCLEOTIDE SEQUENCE [LARGE SCALE GENOMIC DNA]</scope>
    <source>
        <strain evidence="10 11">DSM 23318</strain>
    </source>
</reference>
<dbReference type="Pfam" id="PF06429">
    <property type="entry name" value="Flg_bbr_C"/>
    <property type="match status" value="1"/>
</dbReference>
<evidence type="ECO:0000313" key="11">
    <source>
        <dbReference type="Proteomes" id="UP000191056"/>
    </source>
</evidence>
<dbReference type="Proteomes" id="UP000191056">
    <property type="component" value="Unassembled WGS sequence"/>
</dbReference>